<dbReference type="InterPro" id="IPR018613">
    <property type="entry name" value="Ccdc97-like"/>
</dbReference>
<proteinExistence type="predicted"/>
<evidence type="ECO:0000256" key="1">
    <source>
        <dbReference type="SAM" id="MobiDB-lite"/>
    </source>
</evidence>
<protein>
    <recommendedName>
        <fullName evidence="2">CCD97-like C-terminal domain-containing protein</fullName>
    </recommendedName>
</protein>
<evidence type="ECO:0000313" key="3">
    <source>
        <dbReference type="EMBL" id="KJA29857.1"/>
    </source>
</evidence>
<feature type="region of interest" description="Disordered" evidence="1">
    <location>
        <begin position="148"/>
        <end position="183"/>
    </location>
</feature>
<name>A0A0D2LP54_HYPSF</name>
<feature type="domain" description="CCD97-like C-terminal" evidence="2">
    <location>
        <begin position="138"/>
        <end position="232"/>
    </location>
</feature>
<evidence type="ECO:0000313" key="4">
    <source>
        <dbReference type="Proteomes" id="UP000054270"/>
    </source>
</evidence>
<dbReference type="PANTHER" id="PTHR31840:SF1">
    <property type="entry name" value="COILED-COIL DOMAIN-CONTAINING PROTEIN 97"/>
    <property type="match status" value="1"/>
</dbReference>
<accession>A0A0D2LP54</accession>
<gene>
    <name evidence="3" type="ORF">HYPSUDRAFT_126441</name>
</gene>
<dbReference type="PANTHER" id="PTHR31840">
    <property type="entry name" value="COILED-COIL DOMAIN-CONTAINING PROTEIN 97"/>
    <property type="match status" value="1"/>
</dbReference>
<evidence type="ECO:0000259" key="2">
    <source>
        <dbReference type="Pfam" id="PF09747"/>
    </source>
</evidence>
<dbReference type="InterPro" id="IPR040233">
    <property type="entry name" value="CCD97-like_C"/>
</dbReference>
<dbReference type="AlphaFoldDB" id="A0A0D2LP54"/>
<dbReference type="OrthoDB" id="3345311at2759"/>
<keyword evidence="4" id="KW-1185">Reference proteome</keyword>
<dbReference type="Pfam" id="PF09747">
    <property type="entry name" value="CCD97-like_C"/>
    <property type="match status" value="1"/>
</dbReference>
<dbReference type="OMA" id="DYDAVDW"/>
<sequence>MSSHNASQFDKDLSLTYLGLPVDYIPSPEHDPIAFLIRHLSQLPPHLLVHYSYITTPKQRTTVASIRNRRLLYANKNPDELQFDAARNTWPNLWSGRVDRRGAREGNEERAWAASDFLSGSKQHIGKLGALLAEYEEERTAERMHELRRNMPPPDDDFVPEEDTDSEDDMPASKSVPVISETDEEMKSSFERLIRERFIYGLLDNLDYDKVDWDETLEADDRELEERWFDND</sequence>
<dbReference type="Proteomes" id="UP000054270">
    <property type="component" value="Unassembled WGS sequence"/>
</dbReference>
<feature type="compositionally biased region" description="Acidic residues" evidence="1">
    <location>
        <begin position="154"/>
        <end position="170"/>
    </location>
</feature>
<dbReference type="STRING" id="945553.A0A0D2LP54"/>
<dbReference type="EMBL" id="KN817518">
    <property type="protein sequence ID" value="KJA29857.1"/>
    <property type="molecule type" value="Genomic_DNA"/>
</dbReference>
<reference evidence="4" key="1">
    <citation type="submission" date="2014-04" db="EMBL/GenBank/DDBJ databases">
        <title>Evolutionary Origins and Diversification of the Mycorrhizal Mutualists.</title>
        <authorList>
            <consortium name="DOE Joint Genome Institute"/>
            <consortium name="Mycorrhizal Genomics Consortium"/>
            <person name="Kohler A."/>
            <person name="Kuo A."/>
            <person name="Nagy L.G."/>
            <person name="Floudas D."/>
            <person name="Copeland A."/>
            <person name="Barry K.W."/>
            <person name="Cichocki N."/>
            <person name="Veneault-Fourrey C."/>
            <person name="LaButti K."/>
            <person name="Lindquist E.A."/>
            <person name="Lipzen A."/>
            <person name="Lundell T."/>
            <person name="Morin E."/>
            <person name="Murat C."/>
            <person name="Riley R."/>
            <person name="Ohm R."/>
            <person name="Sun H."/>
            <person name="Tunlid A."/>
            <person name="Henrissat B."/>
            <person name="Grigoriev I.V."/>
            <person name="Hibbett D.S."/>
            <person name="Martin F."/>
        </authorList>
    </citation>
    <scope>NUCLEOTIDE SEQUENCE [LARGE SCALE GENOMIC DNA]</scope>
    <source>
        <strain evidence="4">FD-334 SS-4</strain>
    </source>
</reference>
<organism evidence="3 4">
    <name type="scientific">Hypholoma sublateritium (strain FD-334 SS-4)</name>
    <dbReference type="NCBI Taxonomy" id="945553"/>
    <lineage>
        <taxon>Eukaryota</taxon>
        <taxon>Fungi</taxon>
        <taxon>Dikarya</taxon>
        <taxon>Basidiomycota</taxon>
        <taxon>Agaricomycotina</taxon>
        <taxon>Agaricomycetes</taxon>
        <taxon>Agaricomycetidae</taxon>
        <taxon>Agaricales</taxon>
        <taxon>Agaricineae</taxon>
        <taxon>Strophariaceae</taxon>
        <taxon>Hypholoma</taxon>
    </lineage>
</organism>